<evidence type="ECO:0000256" key="1">
    <source>
        <dbReference type="SAM" id="MobiDB-lite"/>
    </source>
</evidence>
<proteinExistence type="predicted"/>
<dbReference type="Proteomes" id="UP000467840">
    <property type="component" value="Unassembled WGS sequence"/>
</dbReference>
<accession>A0A6A6K146</accession>
<sequence length="429" mass="47418">MIHFDGSKLAEAFSNGGIYVHSDPYLGYRFVDGKIAEDVFTIDYLAPVEFRQDRETGTISFENIVDPEFAGLVHVMPEGTDSFKNYRTYGSFRYTDHVSAELLNMSYGEKYYTYKVQNGDGKSFVGQLAELGDCAVAKNGFSILTGPAHGSVAFGDNTVVFQVSVPDAQVLDVVLYPPKHISAPKGDVVPVTTESKMETQGVVDAVEKHPSGSGHEPGTSAEVDVLPLPVEASKPASVPQEHTIAPEEQPQTPESEPTSGAPANQGMQQPAPPSEVSEIPKSNVVDDGPTEDRDSQDNNDHVSEELHDAGKWYHALPSWWVFEHPAHPDIRRNFVVTGDFEYVNYHDAALNNVLYSEYWYPVERAGEVQADDVLARYNIGTRAPISGRIVFDDRRTVVFQDPDVLELVLRVPDAMKAQHEFIIQEPTVY</sequence>
<comment type="caution">
    <text evidence="2">The sequence shown here is derived from an EMBL/GenBank/DDBJ whole genome shotgun (WGS) entry which is preliminary data.</text>
</comment>
<evidence type="ECO:0000313" key="3">
    <source>
        <dbReference type="Proteomes" id="UP000467840"/>
    </source>
</evidence>
<dbReference type="EMBL" id="JAAGAX010000511">
    <property type="protein sequence ID" value="KAF2282175.1"/>
    <property type="molecule type" value="Genomic_DNA"/>
</dbReference>
<organism evidence="2 3">
    <name type="scientific">Hevea brasiliensis</name>
    <name type="common">Para rubber tree</name>
    <name type="synonym">Siphonia brasiliensis</name>
    <dbReference type="NCBI Taxonomy" id="3981"/>
    <lineage>
        <taxon>Eukaryota</taxon>
        <taxon>Viridiplantae</taxon>
        <taxon>Streptophyta</taxon>
        <taxon>Embryophyta</taxon>
        <taxon>Tracheophyta</taxon>
        <taxon>Spermatophyta</taxon>
        <taxon>Magnoliopsida</taxon>
        <taxon>eudicotyledons</taxon>
        <taxon>Gunneridae</taxon>
        <taxon>Pentapetalae</taxon>
        <taxon>rosids</taxon>
        <taxon>fabids</taxon>
        <taxon>Malpighiales</taxon>
        <taxon>Euphorbiaceae</taxon>
        <taxon>Crotonoideae</taxon>
        <taxon>Micrandreae</taxon>
        <taxon>Hevea</taxon>
    </lineage>
</organism>
<feature type="compositionally biased region" description="Low complexity" evidence="1">
    <location>
        <begin position="246"/>
        <end position="259"/>
    </location>
</feature>
<keyword evidence="3" id="KW-1185">Reference proteome</keyword>
<feature type="compositionally biased region" description="Basic and acidic residues" evidence="1">
    <location>
        <begin position="290"/>
        <end position="306"/>
    </location>
</feature>
<feature type="region of interest" description="Disordered" evidence="1">
    <location>
        <begin position="234"/>
        <end position="306"/>
    </location>
</feature>
<gene>
    <name evidence="2" type="ORF">GH714_042999</name>
</gene>
<protein>
    <submittedName>
        <fullName evidence="2">Uncharacterized protein</fullName>
    </submittedName>
</protein>
<evidence type="ECO:0000313" key="2">
    <source>
        <dbReference type="EMBL" id="KAF2282175.1"/>
    </source>
</evidence>
<reference evidence="2 3" key="1">
    <citation type="journal article" date="2020" name="Mol. Plant">
        <title>The Chromosome-Based Rubber Tree Genome Provides New Insights into Spurge Genome Evolution and Rubber Biosynthesis.</title>
        <authorList>
            <person name="Liu J."/>
            <person name="Shi C."/>
            <person name="Shi C.C."/>
            <person name="Li W."/>
            <person name="Zhang Q.J."/>
            <person name="Zhang Y."/>
            <person name="Li K."/>
            <person name="Lu H.F."/>
            <person name="Shi C."/>
            <person name="Zhu S.T."/>
            <person name="Xiao Z.Y."/>
            <person name="Nan H."/>
            <person name="Yue Y."/>
            <person name="Zhu X.G."/>
            <person name="Wu Y."/>
            <person name="Hong X.N."/>
            <person name="Fan G.Y."/>
            <person name="Tong Y."/>
            <person name="Zhang D."/>
            <person name="Mao C.L."/>
            <person name="Liu Y.L."/>
            <person name="Hao S.J."/>
            <person name="Liu W.Q."/>
            <person name="Lv M.Q."/>
            <person name="Zhang H.B."/>
            <person name="Liu Y."/>
            <person name="Hu-Tang G.R."/>
            <person name="Wang J.P."/>
            <person name="Wang J.H."/>
            <person name="Sun Y.H."/>
            <person name="Ni S.B."/>
            <person name="Chen W.B."/>
            <person name="Zhang X.C."/>
            <person name="Jiao Y.N."/>
            <person name="Eichler E.E."/>
            <person name="Li G.H."/>
            <person name="Liu X."/>
            <person name="Gao L.Z."/>
        </authorList>
    </citation>
    <scope>NUCLEOTIDE SEQUENCE [LARGE SCALE GENOMIC DNA]</scope>
    <source>
        <strain evidence="3">cv. GT1</strain>
        <tissue evidence="2">Leaf</tissue>
    </source>
</reference>
<name>A0A6A6K146_HEVBR</name>
<dbReference type="AlphaFoldDB" id="A0A6A6K146"/>